<dbReference type="InterPro" id="IPR025714">
    <property type="entry name" value="Methyltranfer_dom"/>
</dbReference>
<comment type="subcellular location">
    <subcellularLocation>
        <location evidence="5">Cytoplasm</location>
    </subcellularLocation>
</comment>
<protein>
    <recommendedName>
        <fullName evidence="5">Protein-lysine N-methyltransferase HERILL_LOCUS5692</fullName>
        <ecNumber evidence="5">2.1.1.-</ecNumber>
    </recommendedName>
</protein>
<keyword evidence="2 5" id="KW-0489">Methyltransferase</keyword>
<dbReference type="SUPFAM" id="SSF53335">
    <property type="entry name" value="S-adenosyl-L-methionine-dependent methyltransferases"/>
    <property type="match status" value="1"/>
</dbReference>
<evidence type="ECO:0000256" key="3">
    <source>
        <dbReference type="ARBA" id="ARBA00022679"/>
    </source>
</evidence>
<dbReference type="Gene3D" id="3.40.50.150">
    <property type="entry name" value="Vaccinia Virus protein VP39"/>
    <property type="match status" value="1"/>
</dbReference>
<dbReference type="PANTHER" id="PTHR12843:SF5">
    <property type="entry name" value="EEF1A LYSINE METHYLTRANSFERASE 2"/>
    <property type="match status" value="1"/>
</dbReference>
<name>A0A7R8UL36_HERIL</name>
<dbReference type="FunFam" id="3.40.50.150:FF:000392">
    <property type="entry name" value="Protein-lysine N-methyltransferase Dere_GG24471"/>
    <property type="match status" value="1"/>
</dbReference>
<evidence type="ECO:0000256" key="2">
    <source>
        <dbReference type="ARBA" id="ARBA00022603"/>
    </source>
</evidence>
<keyword evidence="3 5" id="KW-0808">Transferase</keyword>
<dbReference type="FunCoup" id="A0A7R8UL36">
    <property type="interactions" value="1657"/>
</dbReference>
<dbReference type="GO" id="GO:0005737">
    <property type="term" value="C:cytoplasm"/>
    <property type="evidence" value="ECO:0007669"/>
    <property type="project" value="UniProtKB-SubCell"/>
</dbReference>
<dbReference type="EMBL" id="LR899010">
    <property type="protein sequence ID" value="CAD7082675.1"/>
    <property type="molecule type" value="Genomic_DNA"/>
</dbReference>
<dbReference type="InParanoid" id="A0A7R8UL36"/>
<organism evidence="7 8">
    <name type="scientific">Hermetia illucens</name>
    <name type="common">Black soldier fly</name>
    <dbReference type="NCBI Taxonomy" id="343691"/>
    <lineage>
        <taxon>Eukaryota</taxon>
        <taxon>Metazoa</taxon>
        <taxon>Ecdysozoa</taxon>
        <taxon>Arthropoda</taxon>
        <taxon>Hexapoda</taxon>
        <taxon>Insecta</taxon>
        <taxon>Pterygota</taxon>
        <taxon>Neoptera</taxon>
        <taxon>Endopterygota</taxon>
        <taxon>Diptera</taxon>
        <taxon>Brachycera</taxon>
        <taxon>Stratiomyomorpha</taxon>
        <taxon>Stratiomyidae</taxon>
        <taxon>Hermetiinae</taxon>
        <taxon>Hermetia</taxon>
    </lineage>
</organism>
<evidence type="ECO:0000259" key="6">
    <source>
        <dbReference type="Pfam" id="PF13847"/>
    </source>
</evidence>
<dbReference type="CDD" id="cd02440">
    <property type="entry name" value="AdoMet_MTases"/>
    <property type="match status" value="1"/>
</dbReference>
<feature type="domain" description="Methyltransferase" evidence="6">
    <location>
        <begin position="59"/>
        <end position="191"/>
    </location>
</feature>
<dbReference type="EC" id="2.1.1.-" evidence="5"/>
<evidence type="ECO:0000256" key="5">
    <source>
        <dbReference type="HAMAP-Rule" id="MF_03188"/>
    </source>
</evidence>
<keyword evidence="4 5" id="KW-0949">S-adenosyl-L-methionine</keyword>
<evidence type="ECO:0000313" key="7">
    <source>
        <dbReference type="EMBL" id="CAD7082675.1"/>
    </source>
</evidence>
<evidence type="ECO:0000313" key="8">
    <source>
        <dbReference type="Proteomes" id="UP000594454"/>
    </source>
</evidence>
<evidence type="ECO:0000256" key="1">
    <source>
        <dbReference type="ARBA" id="ARBA00022490"/>
    </source>
</evidence>
<dbReference type="InterPro" id="IPR029063">
    <property type="entry name" value="SAM-dependent_MTases_sf"/>
</dbReference>
<dbReference type="Pfam" id="PF13847">
    <property type="entry name" value="Methyltransf_31"/>
    <property type="match status" value="1"/>
</dbReference>
<accession>A0A7R8UL36</accession>
<comment type="function">
    <text evidence="5">S-adenosyl-L-methionine-dependent protein-lysine N-methyltransferase that methylates elongation factor 1-alpha.</text>
</comment>
<dbReference type="HAMAP" id="MF_03188">
    <property type="entry name" value="Methyltr_EFM4"/>
    <property type="match status" value="1"/>
</dbReference>
<dbReference type="OrthoDB" id="540004at2759"/>
<proteinExistence type="inferred from homology"/>
<dbReference type="Proteomes" id="UP000594454">
    <property type="component" value="Chromosome 2"/>
</dbReference>
<dbReference type="GO" id="GO:0032259">
    <property type="term" value="P:methylation"/>
    <property type="evidence" value="ECO:0007669"/>
    <property type="project" value="UniProtKB-KW"/>
</dbReference>
<evidence type="ECO:0000256" key="4">
    <source>
        <dbReference type="ARBA" id="ARBA00022691"/>
    </source>
</evidence>
<dbReference type="AlphaFoldDB" id="A0A7R8UL36"/>
<dbReference type="InterPro" id="IPR026635">
    <property type="entry name" value="Efm4/METTL10"/>
</dbReference>
<dbReference type="PANTHER" id="PTHR12843">
    <property type="entry name" value="PROTEIN-LYSINE N-METHYLTRANSFERASE METTL10"/>
    <property type="match status" value="1"/>
</dbReference>
<keyword evidence="1 5" id="KW-0963">Cytoplasm</keyword>
<comment type="similarity">
    <text evidence="5">Belongs to the class I-like SAM-binding methyltransferase superfamily. EFM4 family.</text>
</comment>
<reference evidence="7 8" key="1">
    <citation type="submission" date="2020-11" db="EMBL/GenBank/DDBJ databases">
        <authorList>
            <person name="Wallbank WR R."/>
            <person name="Pardo Diaz C."/>
            <person name="Kozak K."/>
            <person name="Martin S."/>
            <person name="Jiggins C."/>
            <person name="Moest M."/>
            <person name="Warren A I."/>
            <person name="Generalovic N T."/>
            <person name="Byers J.R.P. K."/>
            <person name="Montejo-Kovacevich G."/>
            <person name="Yen C E."/>
        </authorList>
    </citation>
    <scope>NUCLEOTIDE SEQUENCE [LARGE SCALE GENOMIC DNA]</scope>
</reference>
<gene>
    <name evidence="7" type="ORF">HERILL_LOCUS5692</name>
</gene>
<dbReference type="OMA" id="PTPSFQF"/>
<keyword evidence="8" id="KW-1185">Reference proteome</keyword>
<dbReference type="GO" id="GO:0016279">
    <property type="term" value="F:protein-lysine N-methyltransferase activity"/>
    <property type="evidence" value="ECO:0007669"/>
    <property type="project" value="UniProtKB-UniRule"/>
</dbReference>
<sequence>MDFPELAGSELGTKEYWEQSYEREIQNYNDHGDVGEIWFDEDSQIRVINWILKRDEIQADYNVIDLGCGNGMFLIELAREGFKNLLGVDYSPKAIELAASIAKDQELPIEYKVVDLLSEKSMTELGTFNIVHDKGTYDAISLNPDNPKEKREKYIENTRRILSDEGYFIITSCNWTEEELITSFQGKFEKFCTIPTPTFRFGGKEGSVVTSVVFKK</sequence>